<comment type="caution">
    <text evidence="2">The sequence shown here is derived from an EMBL/GenBank/DDBJ whole genome shotgun (WGS) entry which is preliminary data.</text>
</comment>
<dbReference type="InterPro" id="IPR018960">
    <property type="entry name" value="DUF1990"/>
</dbReference>
<dbReference type="Proteomes" id="UP001500642">
    <property type="component" value="Unassembled WGS sequence"/>
</dbReference>
<protein>
    <submittedName>
        <fullName evidence="2">DUF1990 domain-containing protein</fullName>
    </submittedName>
</protein>
<dbReference type="EMBL" id="BAABGL010000036">
    <property type="protein sequence ID" value="GAA4395645.1"/>
    <property type="molecule type" value="Genomic_DNA"/>
</dbReference>
<dbReference type="InterPro" id="IPR014457">
    <property type="entry name" value="UCP010260"/>
</dbReference>
<accession>A0ABP8JTT9</accession>
<evidence type="ECO:0000313" key="2">
    <source>
        <dbReference type="EMBL" id="GAA4395645.1"/>
    </source>
</evidence>
<proteinExistence type="predicted"/>
<dbReference type="PANTHER" id="PTHR34202:SF1">
    <property type="entry name" value="UPF0548 PROTEIN"/>
    <property type="match status" value="1"/>
</dbReference>
<organism evidence="2 3">
    <name type="scientific">Brevibacterium pityocampae</name>
    <dbReference type="NCBI Taxonomy" id="506594"/>
    <lineage>
        <taxon>Bacteria</taxon>
        <taxon>Bacillati</taxon>
        <taxon>Actinomycetota</taxon>
        <taxon>Actinomycetes</taxon>
        <taxon>Micrococcales</taxon>
        <taxon>Brevibacteriaceae</taxon>
        <taxon>Brevibacterium</taxon>
    </lineage>
</organism>
<name>A0ABP8JTT9_9MICO</name>
<gene>
    <name evidence="2" type="ORF">GCM10023167_26150</name>
</gene>
<reference evidence="3" key="1">
    <citation type="journal article" date="2019" name="Int. J. Syst. Evol. Microbiol.">
        <title>The Global Catalogue of Microorganisms (GCM) 10K type strain sequencing project: providing services to taxonomists for standard genome sequencing and annotation.</title>
        <authorList>
            <consortium name="The Broad Institute Genomics Platform"/>
            <consortium name="The Broad Institute Genome Sequencing Center for Infectious Disease"/>
            <person name="Wu L."/>
            <person name="Ma J."/>
        </authorList>
    </citation>
    <scope>NUCLEOTIDE SEQUENCE [LARGE SCALE GENOMIC DNA]</scope>
    <source>
        <strain evidence="3">JCM 17808</strain>
    </source>
</reference>
<dbReference type="RefSeq" id="WP_345032666.1">
    <property type="nucleotide sequence ID" value="NZ_BAABGL010000036.1"/>
</dbReference>
<dbReference type="Pfam" id="PF09348">
    <property type="entry name" value="DUF1990"/>
    <property type="match status" value="1"/>
</dbReference>
<dbReference type="PANTHER" id="PTHR34202">
    <property type="entry name" value="UPF0548 PROTEIN"/>
    <property type="match status" value="1"/>
</dbReference>
<feature type="domain" description="DUF1990" evidence="1">
    <location>
        <begin position="18"/>
        <end position="160"/>
    </location>
</feature>
<sequence length="166" mass="18184">MTPPPVSLTAPALIDWTPPRGLRAHESTSVIGRGQAMWDRASTEVLRWTVKTRSGFRVAPAAEAVVGARPTVTAGLLGITVVEPVEVVEVVRAADRVGFAYRTRPGHPLDGEEAFIVHRTGPEVRLTIRSLTRPAPAGFWRPLYPALLVAQQVVRRRYRAALRRPG</sequence>
<evidence type="ECO:0000259" key="1">
    <source>
        <dbReference type="Pfam" id="PF09348"/>
    </source>
</evidence>
<evidence type="ECO:0000313" key="3">
    <source>
        <dbReference type="Proteomes" id="UP001500642"/>
    </source>
</evidence>
<dbReference type="PIRSF" id="PIRSF010260">
    <property type="entry name" value="UCP010260"/>
    <property type="match status" value="1"/>
</dbReference>
<keyword evidence="3" id="KW-1185">Reference proteome</keyword>